<name>A0ABQ7L5P6_BRACM</name>
<evidence type="ECO:0000313" key="2">
    <source>
        <dbReference type="EMBL" id="KAG5381917.1"/>
    </source>
</evidence>
<dbReference type="Proteomes" id="UP000823674">
    <property type="component" value="Chromosome A09"/>
</dbReference>
<gene>
    <name evidence="2" type="primary">A09g500950.1_BraROA</name>
    <name evidence="2" type="ORF">IGI04_033387</name>
</gene>
<sequence>MKSKKYIKLNNGDRVTAIGKIKTESGAKVRANKVGAIYKKWKDNTHKKASAERTVMEMIHQTCQVEVGEAGRYGQHQY</sequence>
<protein>
    <recommendedName>
        <fullName evidence="1">DBP10 C-terminal domain-containing protein</fullName>
    </recommendedName>
</protein>
<evidence type="ECO:0000313" key="3">
    <source>
        <dbReference type="Proteomes" id="UP000823674"/>
    </source>
</evidence>
<evidence type="ECO:0000259" key="1">
    <source>
        <dbReference type="Pfam" id="PF08147"/>
    </source>
</evidence>
<organism evidence="2 3">
    <name type="scientific">Brassica rapa subsp. trilocularis</name>
    <dbReference type="NCBI Taxonomy" id="1813537"/>
    <lineage>
        <taxon>Eukaryota</taxon>
        <taxon>Viridiplantae</taxon>
        <taxon>Streptophyta</taxon>
        <taxon>Embryophyta</taxon>
        <taxon>Tracheophyta</taxon>
        <taxon>Spermatophyta</taxon>
        <taxon>Magnoliopsida</taxon>
        <taxon>eudicotyledons</taxon>
        <taxon>Gunneridae</taxon>
        <taxon>Pentapetalae</taxon>
        <taxon>rosids</taxon>
        <taxon>malvids</taxon>
        <taxon>Brassicales</taxon>
        <taxon>Brassicaceae</taxon>
        <taxon>Brassiceae</taxon>
        <taxon>Brassica</taxon>
    </lineage>
</organism>
<proteinExistence type="predicted"/>
<keyword evidence="3" id="KW-1185">Reference proteome</keyword>
<feature type="domain" description="DBP10 C-terminal" evidence="1">
    <location>
        <begin position="2"/>
        <end position="43"/>
    </location>
</feature>
<dbReference type="InterPro" id="IPR012541">
    <property type="entry name" value="DBP10_C"/>
</dbReference>
<accession>A0ABQ7L5P6</accession>
<dbReference type="Pfam" id="PF08147">
    <property type="entry name" value="DBP10CT"/>
    <property type="match status" value="1"/>
</dbReference>
<reference evidence="2 3" key="1">
    <citation type="submission" date="2021-03" db="EMBL/GenBank/DDBJ databases">
        <authorList>
            <person name="King G.J."/>
            <person name="Bancroft I."/>
            <person name="Baten A."/>
            <person name="Bloomfield J."/>
            <person name="Borpatragohain P."/>
            <person name="He Z."/>
            <person name="Irish N."/>
            <person name="Irwin J."/>
            <person name="Liu K."/>
            <person name="Mauleon R.P."/>
            <person name="Moore J."/>
            <person name="Morris R."/>
            <person name="Ostergaard L."/>
            <person name="Wang B."/>
            <person name="Wells R."/>
        </authorList>
    </citation>
    <scope>NUCLEOTIDE SEQUENCE [LARGE SCALE GENOMIC DNA]</scope>
    <source>
        <strain evidence="2">R-o-18</strain>
        <tissue evidence="2">Leaf</tissue>
    </source>
</reference>
<dbReference type="EMBL" id="JADBGQ010000008">
    <property type="protein sequence ID" value="KAG5381917.1"/>
    <property type="molecule type" value="Genomic_DNA"/>
</dbReference>
<comment type="caution">
    <text evidence="2">The sequence shown here is derived from an EMBL/GenBank/DDBJ whole genome shotgun (WGS) entry which is preliminary data.</text>
</comment>